<keyword evidence="4" id="KW-1185">Reference proteome</keyword>
<reference evidence="3 4" key="2">
    <citation type="submission" date="2024-07" db="EMBL/GenBank/DDBJ databases">
        <authorList>
            <person name="Akdeniz Z."/>
        </authorList>
    </citation>
    <scope>NUCLEOTIDE SEQUENCE [LARGE SCALE GENOMIC DNA]</scope>
</reference>
<feature type="compositionally biased region" description="Basic and acidic residues" evidence="1">
    <location>
        <begin position="478"/>
        <end position="491"/>
    </location>
</feature>
<proteinExistence type="predicted"/>
<evidence type="ECO:0000313" key="3">
    <source>
        <dbReference type="EMBL" id="CAL6082352.1"/>
    </source>
</evidence>
<dbReference type="Proteomes" id="UP001642409">
    <property type="component" value="Unassembled WGS sequence"/>
</dbReference>
<dbReference type="AlphaFoldDB" id="A0AA86Q9J6"/>
<reference evidence="2" key="1">
    <citation type="submission" date="2023-06" db="EMBL/GenBank/DDBJ databases">
        <authorList>
            <person name="Kurt Z."/>
        </authorList>
    </citation>
    <scope>NUCLEOTIDE SEQUENCE</scope>
</reference>
<dbReference type="EMBL" id="CATOUU010000855">
    <property type="protein sequence ID" value="CAI9955019.1"/>
    <property type="molecule type" value="Genomic_DNA"/>
</dbReference>
<protein>
    <submittedName>
        <fullName evidence="3">Hypothetical_protein</fullName>
    </submittedName>
</protein>
<sequence length="524" mass="59735">MLMQSKSRYLDTATNMYEHVDPLFPQKRKLQTFAEKQNPVVSQREIQLVRSQLLFSSTSPKQQPKEDNYDDQTNYYNQTNVNRESNSNKPKHNNQDKIPIDIFFEQIPNQDKTSIRPMTSKELLNQIQFVNVNRSTKKPQSQILNLKTDSGTQMINFNEKGTEISTQFYQKQAQTTENGEKENQIEFETNPEQIQILEQNLNECIERKSQKPVKPKRKQKYEEPETIEAKMNKKQKIEFLDVEETQFVPEIKATTRKTQREEIIVSKRNPIEKEEPEFLYTIKQERTPRQENVDELETEVDTETVQQQVVMMKTRVVIQSPTLKPKQEDYNDEINYPEVQSSQLTKVVIRPRKSNKKAEPEPENNNIKQTTKQTTKQPEEEPAAEIVQEPVEEAKNATPLKAGAKPGLKGPAAKPGPKPEVKAPVKPGLKTAIKTGAKAEEPKEEAPEAVPEEPKAEAKPGLKAPNKPSLKTPIKPGPKTEEAPATEEIKPVLKPGLKIPPKPGSEEKPAVKPGLKAPPKIVRK</sequence>
<feature type="compositionally biased region" description="Basic and acidic residues" evidence="1">
    <location>
        <begin position="437"/>
        <end position="460"/>
    </location>
</feature>
<feature type="region of interest" description="Disordered" evidence="1">
    <location>
        <begin position="55"/>
        <end position="95"/>
    </location>
</feature>
<evidence type="ECO:0000313" key="4">
    <source>
        <dbReference type="Proteomes" id="UP001642409"/>
    </source>
</evidence>
<feature type="compositionally biased region" description="Low complexity" evidence="1">
    <location>
        <begin position="399"/>
        <end position="415"/>
    </location>
</feature>
<feature type="compositionally biased region" description="Low complexity" evidence="1">
    <location>
        <begin position="363"/>
        <end position="376"/>
    </location>
</feature>
<dbReference type="EMBL" id="CAXDID020000364">
    <property type="protein sequence ID" value="CAL6082352.1"/>
    <property type="molecule type" value="Genomic_DNA"/>
</dbReference>
<evidence type="ECO:0000313" key="2">
    <source>
        <dbReference type="EMBL" id="CAI9955019.1"/>
    </source>
</evidence>
<feature type="compositionally biased region" description="Polar residues" evidence="1">
    <location>
        <begin position="71"/>
        <end position="88"/>
    </location>
</feature>
<name>A0AA86Q9J6_9EUKA</name>
<organism evidence="2">
    <name type="scientific">Hexamita inflata</name>
    <dbReference type="NCBI Taxonomy" id="28002"/>
    <lineage>
        <taxon>Eukaryota</taxon>
        <taxon>Metamonada</taxon>
        <taxon>Diplomonadida</taxon>
        <taxon>Hexamitidae</taxon>
        <taxon>Hexamitinae</taxon>
        <taxon>Hexamita</taxon>
    </lineage>
</organism>
<comment type="caution">
    <text evidence="2">The sequence shown here is derived from an EMBL/GenBank/DDBJ whole genome shotgun (WGS) entry which is preliminary data.</text>
</comment>
<evidence type="ECO:0000256" key="1">
    <source>
        <dbReference type="SAM" id="MobiDB-lite"/>
    </source>
</evidence>
<feature type="region of interest" description="Disordered" evidence="1">
    <location>
        <begin position="324"/>
        <end position="524"/>
    </location>
</feature>
<accession>A0AA86Q9J6</accession>
<gene>
    <name evidence="2" type="ORF">HINF_LOCUS42664</name>
    <name evidence="3" type="ORF">HINF_LOCUS61144</name>
</gene>